<dbReference type="OMA" id="LVWINHY"/>
<proteinExistence type="predicted"/>
<organism evidence="3 4">
    <name type="scientific">Folsomia candida</name>
    <name type="common">Springtail</name>
    <dbReference type="NCBI Taxonomy" id="158441"/>
    <lineage>
        <taxon>Eukaryota</taxon>
        <taxon>Metazoa</taxon>
        <taxon>Ecdysozoa</taxon>
        <taxon>Arthropoda</taxon>
        <taxon>Hexapoda</taxon>
        <taxon>Collembola</taxon>
        <taxon>Entomobryomorpha</taxon>
        <taxon>Isotomoidea</taxon>
        <taxon>Isotomidae</taxon>
        <taxon>Proisotominae</taxon>
        <taxon>Folsomia</taxon>
    </lineage>
</organism>
<reference evidence="3 4" key="1">
    <citation type="submission" date="2015-12" db="EMBL/GenBank/DDBJ databases">
        <title>The genome of Folsomia candida.</title>
        <authorList>
            <person name="Faddeeva A."/>
            <person name="Derks M.F."/>
            <person name="Anvar Y."/>
            <person name="Smit S."/>
            <person name="Van Straalen N."/>
            <person name="Roelofs D."/>
        </authorList>
    </citation>
    <scope>NUCLEOTIDE SEQUENCE [LARGE SCALE GENOMIC DNA]</scope>
    <source>
        <strain evidence="3 4">VU population</strain>
        <tissue evidence="3">Whole body</tissue>
    </source>
</reference>
<dbReference type="InterPro" id="IPR001254">
    <property type="entry name" value="Trypsin_dom"/>
</dbReference>
<dbReference type="InterPro" id="IPR001314">
    <property type="entry name" value="Peptidase_S1A"/>
</dbReference>
<evidence type="ECO:0000259" key="2">
    <source>
        <dbReference type="PROSITE" id="PS50240"/>
    </source>
</evidence>
<sequence length="223" mass="23942">MCTCTVISPSMVLTAAHCLSGISTSSRLLIKVGAIDKGATTEGGTSVWMSTKGYVKYPLYDGKQKHDIALVYLATRLTFSPSIHPACLPFSLRSRKLEGSVGTISGWGLTQWGGSASEKLIKADMPVLAEDVCRKMYGSYWPENNLCVGGQGRSACKGDSGGGLDIVVNGRSYTVGVAQGVAPQCMTNVPNIYMKVANYLDWISGISRLVRWRRTLSTLRCCG</sequence>
<evidence type="ECO:0000313" key="3">
    <source>
        <dbReference type="EMBL" id="OXA53419.1"/>
    </source>
</evidence>
<dbReference type="CDD" id="cd00190">
    <property type="entry name" value="Tryp_SPc"/>
    <property type="match status" value="1"/>
</dbReference>
<dbReference type="PROSITE" id="PS50240">
    <property type="entry name" value="TRYPSIN_DOM"/>
    <property type="match status" value="1"/>
</dbReference>
<dbReference type="PANTHER" id="PTHR24250">
    <property type="entry name" value="CHYMOTRYPSIN-RELATED"/>
    <property type="match status" value="1"/>
</dbReference>
<evidence type="ECO:0000313" key="4">
    <source>
        <dbReference type="Proteomes" id="UP000198287"/>
    </source>
</evidence>
<comment type="caution">
    <text evidence="3">The sequence shown here is derived from an EMBL/GenBank/DDBJ whole genome shotgun (WGS) entry which is preliminary data.</text>
</comment>
<keyword evidence="3" id="KW-0645">Protease</keyword>
<keyword evidence="1" id="KW-1015">Disulfide bond</keyword>
<dbReference type="GO" id="GO:0006508">
    <property type="term" value="P:proteolysis"/>
    <property type="evidence" value="ECO:0007669"/>
    <property type="project" value="UniProtKB-KW"/>
</dbReference>
<keyword evidence="3" id="KW-0378">Hydrolase</keyword>
<evidence type="ECO:0000256" key="1">
    <source>
        <dbReference type="ARBA" id="ARBA00023157"/>
    </source>
</evidence>
<accession>A0A226E7K7</accession>
<feature type="domain" description="Peptidase S1" evidence="2">
    <location>
        <begin position="1"/>
        <end position="208"/>
    </location>
</feature>
<keyword evidence="4" id="KW-1185">Reference proteome</keyword>
<dbReference type="Proteomes" id="UP000198287">
    <property type="component" value="Unassembled WGS sequence"/>
</dbReference>
<dbReference type="PROSITE" id="PS00134">
    <property type="entry name" value="TRYPSIN_HIS"/>
    <property type="match status" value="1"/>
</dbReference>
<dbReference type="SUPFAM" id="SSF50494">
    <property type="entry name" value="Trypsin-like serine proteases"/>
    <property type="match status" value="1"/>
</dbReference>
<dbReference type="EMBL" id="LNIX01000005">
    <property type="protein sequence ID" value="OXA53419.1"/>
    <property type="molecule type" value="Genomic_DNA"/>
</dbReference>
<dbReference type="Pfam" id="PF00089">
    <property type="entry name" value="Trypsin"/>
    <property type="match status" value="1"/>
</dbReference>
<gene>
    <name evidence="3" type="ORF">Fcan01_11184</name>
</gene>
<dbReference type="OrthoDB" id="5597713at2759"/>
<dbReference type="STRING" id="158441.A0A226E7K7"/>
<name>A0A226E7K7_FOLCA</name>
<protein>
    <submittedName>
        <fullName evidence="3">Venom serine protease 34</fullName>
    </submittedName>
</protein>
<dbReference type="SMART" id="SM00020">
    <property type="entry name" value="Tryp_SPc"/>
    <property type="match status" value="1"/>
</dbReference>
<dbReference type="PRINTS" id="PR00722">
    <property type="entry name" value="CHYMOTRYPSIN"/>
</dbReference>
<dbReference type="InterPro" id="IPR043504">
    <property type="entry name" value="Peptidase_S1_PA_chymotrypsin"/>
</dbReference>
<dbReference type="InterPro" id="IPR018114">
    <property type="entry name" value="TRYPSIN_HIS"/>
</dbReference>
<dbReference type="InterPro" id="IPR009003">
    <property type="entry name" value="Peptidase_S1_PA"/>
</dbReference>
<dbReference type="Gene3D" id="2.40.10.10">
    <property type="entry name" value="Trypsin-like serine proteases"/>
    <property type="match status" value="1"/>
</dbReference>
<dbReference type="GO" id="GO:0004252">
    <property type="term" value="F:serine-type endopeptidase activity"/>
    <property type="evidence" value="ECO:0007669"/>
    <property type="project" value="InterPro"/>
</dbReference>
<dbReference type="AlphaFoldDB" id="A0A226E7K7"/>